<feature type="region of interest" description="Disordered" evidence="1">
    <location>
        <begin position="19"/>
        <end position="84"/>
    </location>
</feature>
<proteinExistence type="predicted"/>
<feature type="region of interest" description="Disordered" evidence="1">
    <location>
        <begin position="1681"/>
        <end position="1711"/>
    </location>
</feature>
<dbReference type="Proteomes" id="UP001153069">
    <property type="component" value="Unassembled WGS sequence"/>
</dbReference>
<feature type="compositionally biased region" description="Basic residues" evidence="1">
    <location>
        <begin position="1700"/>
        <end position="1711"/>
    </location>
</feature>
<name>A0A9N8DVJ4_9STRA</name>
<feature type="compositionally biased region" description="Basic and acidic residues" evidence="1">
    <location>
        <begin position="281"/>
        <end position="298"/>
    </location>
</feature>
<sequence>MTEYDITEFSIDDIEVTDWPDVILPNPDPTVKEADPNVWQRDPLTPSGTPYEVDSDEPDVSDCHTRYSGEAPSNPSNPNPHPQAIERPEIQETNTPVNSHINEMDSILNQINAYRATKGLTPWSVDIRLTQEALNQTTWVSDNPRSMDNIVDPITGIIKQGHPIEGYPNGTLSDERRLNFETSVERPLELMYLGSKADMVAQWIASGLHRAMLESPQHKSMGVSYKTAPRLRYGGVGFMWIAENDAQAPPQNPPPEPEPVVDIKDTALDIAAKKLNSPYKCPDHPDYPNDLREEPELNRPSDWQENLSIAEMQAIDELLKDSYDPVYRYHTAAGPGLYPPTASGNSPWLGKNSSVWPRPNEFPFPNINTVYTYDATVCGEYASVYGTDDPVTNTVWDYQESEHTPYEGFRKPETSSERKHRLAKEQQFLVLYDNKYGGLKTPPTLPVWVSEKGWPVNELTELYEDFGRLVYEMAYSFDMNEVKDPYGNPFGTPQEFIAFNYWLYHRQSTPVSEQPPNRGEIPGERINFMESTSPHWQVVPDFAETDADFPFPPGILDDGNPINVLNHLNTLTSDALLTPPTPRSFIPADFTGYVYNNDFPALPSAVRKPPADYFTFYAYHPYEYLHEYSKRFASRFDMSVLAFTKELFDRYHSLTEYEFGFPSDFPAVTVEEKLPISIDVVIDSYMTTHILDPKFESERAMRLFLGMSWYNLLVSLPFKGVDVVKASTFPRLQKVSPFGDTLTLELPNAEKTFDSYMRQIRQANNTEWDQVFGTADEIIPNEMVFIAHGFAYKEPEYQTVADLENAGLGDMYFQEFEGFSSPLDKYMHERAIVVGHQKGEIDSEHVCTGYPNGTPNPNADASFISFLNITNGWTCSDPYMEYIVNFLNDERVALGRAKLITHAHLVATAQRHVNDFLGRQYEPTIISPEPAPWGVTTADRLVTNYWMDTSVHTEVVAGTDTPIEDQLVYPPDLEAWLHANPTELAKLTAPEMTYIGVGYNDSIFYNAGKDPVNHAPPTSTRWSLVATGPVIDIAEPGRRWKYRTDVPALCSTVPTPLKCCGNDFYKKDYETPQPHPHHIPWDLDFWRSFRRMKLHAQKTETPLHYTHYYWWSTRDNTNRSIHDHYITAMPEYNVSFSFVWSSVFNPIWNQLQDPLDKNDGLFVDEEHAYDFFEWRHQVLLGASLDGIYDNWDPMTSSMGNLMQRCGTEFYKTDGSFPPYIPADIELQDKMRYVLFYQDILNDMNTPRTLFGGNEDTGTKFLFLTWMFRNRPADRTMHDHLIGDVTSADAFQTVMALTYSRPNAFDGTTPFFWEERRPFFEWRIRVKRGVEGLDTLLPDDLFDTWTPGTPIVMDNYPNPVGHVETMSTLNTGPIWSSYYLRFPNTSGIDDTNLIPGEPITMMDYVYNWLYRDFEIDLKGATTPTEAATLLTPSELHSRLIPPGWDDTDTLKLLTWYMTKRQTPDMYKPCSQVSTLTTGIVPPIGVDDMWQPFSFYESYCNEGVHQNLFLNDFYIFLDYQVGWLYRDFEIDLKGATTPAEAVSLVTEIHPTVDIGTISNPDKLDFFEWYLGRNDKVYAPCEPEPFPRPPTLISRSGEGEADIYIKDTTYENGIPIVTDRKECNECFHKSMLYEYKDTILIRFWGAPTSVKIRAEFITNREYQIVEGTKFGQFQTFNKGHNRAKHASARHAVRRDPGLPSATKLKRKKPYIPGH</sequence>
<organism evidence="3 4">
    <name type="scientific">Seminavis robusta</name>
    <dbReference type="NCBI Taxonomy" id="568900"/>
    <lineage>
        <taxon>Eukaryota</taxon>
        <taxon>Sar</taxon>
        <taxon>Stramenopiles</taxon>
        <taxon>Ochrophyta</taxon>
        <taxon>Bacillariophyta</taxon>
        <taxon>Bacillariophyceae</taxon>
        <taxon>Bacillariophycidae</taxon>
        <taxon>Naviculales</taxon>
        <taxon>Naviculaceae</taxon>
        <taxon>Seminavis</taxon>
    </lineage>
</organism>
<reference evidence="3" key="1">
    <citation type="submission" date="2020-06" db="EMBL/GenBank/DDBJ databases">
        <authorList>
            <consortium name="Plant Systems Biology data submission"/>
        </authorList>
    </citation>
    <scope>NUCLEOTIDE SEQUENCE</scope>
    <source>
        <strain evidence="3">D6</strain>
    </source>
</reference>
<feature type="region of interest" description="Disordered" evidence="1">
    <location>
        <begin position="279"/>
        <end position="298"/>
    </location>
</feature>
<dbReference type="Pfam" id="PF00188">
    <property type="entry name" value="CAP"/>
    <property type="match status" value="1"/>
</dbReference>
<keyword evidence="4" id="KW-1185">Reference proteome</keyword>
<dbReference type="Gene3D" id="3.40.33.10">
    <property type="entry name" value="CAP"/>
    <property type="match status" value="1"/>
</dbReference>
<comment type="caution">
    <text evidence="3">The sequence shown here is derived from an EMBL/GenBank/DDBJ whole genome shotgun (WGS) entry which is preliminary data.</text>
</comment>
<protein>
    <recommendedName>
        <fullName evidence="2">SCP domain-containing protein</fullName>
    </recommendedName>
</protein>
<dbReference type="InterPro" id="IPR014044">
    <property type="entry name" value="CAP_dom"/>
</dbReference>
<gene>
    <name evidence="3" type="ORF">SEMRO_376_G129590.1</name>
</gene>
<dbReference type="InterPro" id="IPR035940">
    <property type="entry name" value="CAP_sf"/>
</dbReference>
<accession>A0A9N8DVJ4</accession>
<evidence type="ECO:0000313" key="3">
    <source>
        <dbReference type="EMBL" id="CAB9509115.1"/>
    </source>
</evidence>
<feature type="domain" description="SCP" evidence="2">
    <location>
        <begin position="108"/>
        <end position="239"/>
    </location>
</feature>
<evidence type="ECO:0000313" key="4">
    <source>
        <dbReference type="Proteomes" id="UP001153069"/>
    </source>
</evidence>
<evidence type="ECO:0000256" key="1">
    <source>
        <dbReference type="SAM" id="MobiDB-lite"/>
    </source>
</evidence>
<evidence type="ECO:0000259" key="2">
    <source>
        <dbReference type="Pfam" id="PF00188"/>
    </source>
</evidence>
<dbReference type="EMBL" id="CAICTM010000375">
    <property type="protein sequence ID" value="CAB9509115.1"/>
    <property type="molecule type" value="Genomic_DNA"/>
</dbReference>